<dbReference type="GeneID" id="95685248"/>
<dbReference type="RefSeq" id="WP_061268593.1">
    <property type="nucleotide sequence ID" value="NZ_SOZH01000006.1"/>
</dbReference>
<sequence>MNVRKLLRVGTTGVLVAVLVGTGLVSAAAAPVAASTTEDDEIAVGDGEYMPLDYTGLDPVAEDYTLAVPGGDGLTVQRFDPKAIPLLPPRGGTEPTLPSPQATWAACGVFDKNTKLVRTFQRVARAGFSSGKTYLRCGSPSWGLRHVADRHRTQWEMLAMMGGSSSWRTFTDWAINEALRSPAHVWYESKNDTYVYKTKIQIRDRSDRVRAVKYAYVVVARVSKNIITTYPASS</sequence>
<evidence type="ECO:0000256" key="1">
    <source>
        <dbReference type="SAM" id="SignalP"/>
    </source>
</evidence>
<dbReference type="AlphaFoldDB" id="A0A4Y8R2W2"/>
<keyword evidence="1" id="KW-0732">Signal</keyword>
<dbReference type="Proteomes" id="UP000298003">
    <property type="component" value="Unassembled WGS sequence"/>
</dbReference>
<keyword evidence="3" id="KW-1185">Reference proteome</keyword>
<proteinExistence type="predicted"/>
<feature type="signal peptide" evidence="1">
    <location>
        <begin position="1"/>
        <end position="29"/>
    </location>
</feature>
<evidence type="ECO:0000313" key="3">
    <source>
        <dbReference type="Proteomes" id="UP000298003"/>
    </source>
</evidence>
<feature type="chain" id="PRO_5039039836" evidence="1">
    <location>
        <begin position="30"/>
        <end position="234"/>
    </location>
</feature>
<reference evidence="2 3" key="1">
    <citation type="submission" date="2019-03" db="EMBL/GenBank/DDBJ databases">
        <title>Cellulosimicrobium funkei JCM14302 Assembly.</title>
        <authorList>
            <person name="Dou T."/>
        </authorList>
    </citation>
    <scope>NUCLEOTIDE SEQUENCE [LARGE SCALE GENOMIC DNA]</scope>
    <source>
        <strain evidence="2 3">JCM 14302</strain>
    </source>
</reference>
<comment type="caution">
    <text evidence="2">The sequence shown here is derived from an EMBL/GenBank/DDBJ whole genome shotgun (WGS) entry which is preliminary data.</text>
</comment>
<organism evidence="2 3">
    <name type="scientific">Cellulosimicrobium funkei</name>
    <dbReference type="NCBI Taxonomy" id="264251"/>
    <lineage>
        <taxon>Bacteria</taxon>
        <taxon>Bacillati</taxon>
        <taxon>Actinomycetota</taxon>
        <taxon>Actinomycetes</taxon>
        <taxon>Micrococcales</taxon>
        <taxon>Promicromonosporaceae</taxon>
        <taxon>Cellulosimicrobium</taxon>
    </lineage>
</organism>
<protein>
    <submittedName>
        <fullName evidence="2">Uncharacterized protein</fullName>
    </submittedName>
</protein>
<name>A0A4Y8R2W2_9MICO</name>
<dbReference type="EMBL" id="SOZH01000006">
    <property type="protein sequence ID" value="TFF10533.1"/>
    <property type="molecule type" value="Genomic_DNA"/>
</dbReference>
<gene>
    <name evidence="2" type="ORF">E1O70_12180</name>
</gene>
<accession>A0A4Y8R2W2</accession>
<evidence type="ECO:0000313" key="2">
    <source>
        <dbReference type="EMBL" id="TFF10533.1"/>
    </source>
</evidence>